<feature type="transmembrane region" description="Helical" evidence="1">
    <location>
        <begin position="52"/>
        <end position="78"/>
    </location>
</feature>
<dbReference type="HOGENOM" id="CLU_2622280_0_0_1"/>
<dbReference type="AlphaFoldDB" id="A0A0D0CMH1"/>
<dbReference type="EMBL" id="KN834798">
    <property type="protein sequence ID" value="KIK56413.1"/>
    <property type="molecule type" value="Genomic_DNA"/>
</dbReference>
<gene>
    <name evidence="2" type="ORF">GYMLUDRAFT_247914</name>
</gene>
<evidence type="ECO:0000256" key="1">
    <source>
        <dbReference type="SAM" id="Phobius"/>
    </source>
</evidence>
<keyword evidence="1" id="KW-0812">Transmembrane</keyword>
<protein>
    <submittedName>
        <fullName evidence="2">Uncharacterized protein</fullName>
    </submittedName>
</protein>
<keyword evidence="1" id="KW-0472">Membrane</keyword>
<organism evidence="2 3">
    <name type="scientific">Collybiopsis luxurians FD-317 M1</name>
    <dbReference type="NCBI Taxonomy" id="944289"/>
    <lineage>
        <taxon>Eukaryota</taxon>
        <taxon>Fungi</taxon>
        <taxon>Dikarya</taxon>
        <taxon>Basidiomycota</taxon>
        <taxon>Agaricomycotina</taxon>
        <taxon>Agaricomycetes</taxon>
        <taxon>Agaricomycetidae</taxon>
        <taxon>Agaricales</taxon>
        <taxon>Marasmiineae</taxon>
        <taxon>Omphalotaceae</taxon>
        <taxon>Collybiopsis</taxon>
        <taxon>Collybiopsis luxurians</taxon>
    </lineage>
</organism>
<keyword evidence="1" id="KW-1133">Transmembrane helix</keyword>
<sequence length="81" mass="9551">MNSRKYHPYGRALRRRRREEALNELRLAETIAEEREERKANPRDDCDDANDALLAMLIVLVCLRILNAILMEFVITLLKKI</sequence>
<keyword evidence="3" id="KW-1185">Reference proteome</keyword>
<proteinExistence type="predicted"/>
<evidence type="ECO:0000313" key="2">
    <source>
        <dbReference type="EMBL" id="KIK56413.1"/>
    </source>
</evidence>
<reference evidence="2 3" key="1">
    <citation type="submission" date="2014-04" db="EMBL/GenBank/DDBJ databases">
        <title>Evolutionary Origins and Diversification of the Mycorrhizal Mutualists.</title>
        <authorList>
            <consortium name="DOE Joint Genome Institute"/>
            <consortium name="Mycorrhizal Genomics Consortium"/>
            <person name="Kohler A."/>
            <person name="Kuo A."/>
            <person name="Nagy L.G."/>
            <person name="Floudas D."/>
            <person name="Copeland A."/>
            <person name="Barry K.W."/>
            <person name="Cichocki N."/>
            <person name="Veneault-Fourrey C."/>
            <person name="LaButti K."/>
            <person name="Lindquist E.A."/>
            <person name="Lipzen A."/>
            <person name="Lundell T."/>
            <person name="Morin E."/>
            <person name="Murat C."/>
            <person name="Riley R."/>
            <person name="Ohm R."/>
            <person name="Sun H."/>
            <person name="Tunlid A."/>
            <person name="Henrissat B."/>
            <person name="Grigoriev I.V."/>
            <person name="Hibbett D.S."/>
            <person name="Martin F."/>
        </authorList>
    </citation>
    <scope>NUCLEOTIDE SEQUENCE [LARGE SCALE GENOMIC DNA]</scope>
    <source>
        <strain evidence="2 3">FD-317 M1</strain>
    </source>
</reference>
<evidence type="ECO:0000313" key="3">
    <source>
        <dbReference type="Proteomes" id="UP000053593"/>
    </source>
</evidence>
<accession>A0A0D0CMH1</accession>
<dbReference type="Proteomes" id="UP000053593">
    <property type="component" value="Unassembled WGS sequence"/>
</dbReference>
<name>A0A0D0CMH1_9AGAR</name>